<dbReference type="Proteomes" id="UP000777002">
    <property type="component" value="Unassembled WGS sequence"/>
</dbReference>
<evidence type="ECO:0000313" key="3">
    <source>
        <dbReference type="EMBL" id="MBM6928780.1"/>
    </source>
</evidence>
<gene>
    <name evidence="3" type="ORF">H5985_05795</name>
</gene>
<evidence type="ECO:0000256" key="1">
    <source>
        <dbReference type="ARBA" id="ARBA00023235"/>
    </source>
</evidence>
<reference evidence="3 4" key="1">
    <citation type="journal article" date="2021" name="Sci. Rep.">
        <title>The distribution of antibiotic resistance genes in chicken gut microbiota commensals.</title>
        <authorList>
            <person name="Juricova H."/>
            <person name="Matiasovicova J."/>
            <person name="Kubasova T."/>
            <person name="Cejkova D."/>
            <person name="Rychlik I."/>
        </authorList>
    </citation>
    <scope>NUCLEOTIDE SEQUENCE [LARGE SCALE GENOMIC DNA]</scope>
    <source>
        <strain evidence="3 4">An562</strain>
    </source>
</reference>
<dbReference type="Gene3D" id="3.30.429.10">
    <property type="entry name" value="Macrophage Migration Inhibitory Factor"/>
    <property type="match status" value="1"/>
</dbReference>
<dbReference type="InterPro" id="IPR004370">
    <property type="entry name" value="4-OT-like_dom"/>
</dbReference>
<dbReference type="NCBIfam" id="NF041920">
    <property type="entry name" value="DmpI"/>
    <property type="match status" value="1"/>
</dbReference>
<accession>A0ABS2GSI9</accession>
<keyword evidence="4" id="KW-1185">Reference proteome</keyword>
<dbReference type="SUPFAM" id="SSF55331">
    <property type="entry name" value="Tautomerase/MIF"/>
    <property type="match status" value="1"/>
</dbReference>
<name>A0ABS2GSI9_9BURK</name>
<evidence type="ECO:0000313" key="4">
    <source>
        <dbReference type="Proteomes" id="UP000777002"/>
    </source>
</evidence>
<sequence length="68" mass="7563">MPVITVEAMPMTTDAKRELVATLTHDASRIMQVPETSIYVFIRENPFDDIGVAGKLLSDIKKENASKK</sequence>
<dbReference type="RefSeq" id="WP_205050369.1">
    <property type="nucleotide sequence ID" value="NZ_JACJKX010000009.1"/>
</dbReference>
<protein>
    <submittedName>
        <fullName evidence="3">Tautomerase family protein</fullName>
    </submittedName>
</protein>
<comment type="caution">
    <text evidence="3">The sequence shown here is derived from an EMBL/GenBank/DDBJ whole genome shotgun (WGS) entry which is preliminary data.</text>
</comment>
<feature type="domain" description="4-oxalocrotonate tautomerase-like" evidence="2">
    <location>
        <begin position="2"/>
        <end position="59"/>
    </location>
</feature>
<organism evidence="3 4">
    <name type="scientific">Parasutterella secunda</name>
    <dbReference type="NCBI Taxonomy" id="626947"/>
    <lineage>
        <taxon>Bacteria</taxon>
        <taxon>Pseudomonadati</taxon>
        <taxon>Pseudomonadota</taxon>
        <taxon>Betaproteobacteria</taxon>
        <taxon>Burkholderiales</taxon>
        <taxon>Sutterellaceae</taxon>
        <taxon>Parasutterella</taxon>
    </lineage>
</organism>
<dbReference type="Pfam" id="PF01361">
    <property type="entry name" value="Tautomerase"/>
    <property type="match status" value="1"/>
</dbReference>
<evidence type="ECO:0000259" key="2">
    <source>
        <dbReference type="Pfam" id="PF01361"/>
    </source>
</evidence>
<dbReference type="InterPro" id="IPR014347">
    <property type="entry name" value="Tautomerase/MIF_sf"/>
</dbReference>
<proteinExistence type="predicted"/>
<dbReference type="EMBL" id="JACJKX010000009">
    <property type="protein sequence ID" value="MBM6928780.1"/>
    <property type="molecule type" value="Genomic_DNA"/>
</dbReference>
<keyword evidence="1" id="KW-0413">Isomerase</keyword>